<evidence type="ECO:0000313" key="5">
    <source>
        <dbReference type="Proteomes" id="UP000263642"/>
    </source>
</evidence>
<evidence type="ECO:0000256" key="2">
    <source>
        <dbReference type="ARBA" id="ARBA00022777"/>
    </source>
</evidence>
<dbReference type="Gene3D" id="3.30.230.10">
    <property type="match status" value="1"/>
</dbReference>
<dbReference type="InterPro" id="IPR020568">
    <property type="entry name" value="Ribosomal_Su5_D2-typ_SF"/>
</dbReference>
<dbReference type="Pfam" id="PF00288">
    <property type="entry name" value="GHMP_kinases_N"/>
    <property type="match status" value="1"/>
</dbReference>
<organism evidence="4 5">
    <name type="scientific">Gimesia maris</name>
    <dbReference type="NCBI Taxonomy" id="122"/>
    <lineage>
        <taxon>Bacteria</taxon>
        <taxon>Pseudomonadati</taxon>
        <taxon>Planctomycetota</taxon>
        <taxon>Planctomycetia</taxon>
        <taxon>Planctomycetales</taxon>
        <taxon>Planctomycetaceae</taxon>
        <taxon>Gimesia</taxon>
    </lineage>
</organism>
<reference evidence="4 5" key="1">
    <citation type="journal article" date="2018" name="Nat. Biotechnol.">
        <title>A standardized bacterial taxonomy based on genome phylogeny substantially revises the tree of life.</title>
        <authorList>
            <person name="Parks D.H."/>
            <person name="Chuvochina M."/>
            <person name="Waite D.W."/>
            <person name="Rinke C."/>
            <person name="Skarshewski A."/>
            <person name="Chaumeil P.A."/>
            <person name="Hugenholtz P."/>
        </authorList>
    </citation>
    <scope>NUCLEOTIDE SEQUENCE [LARGE SCALE GENOMIC DNA]</scope>
    <source>
        <strain evidence="4">UBA9375</strain>
    </source>
</reference>
<accession>A0A3D3R9Z2</accession>
<dbReference type="GO" id="GO:0005524">
    <property type="term" value="F:ATP binding"/>
    <property type="evidence" value="ECO:0007669"/>
    <property type="project" value="InterPro"/>
</dbReference>
<dbReference type="PIRSF" id="PIRSF004884">
    <property type="entry name" value="Sugar_kin_arch"/>
    <property type="match status" value="1"/>
</dbReference>
<dbReference type="PANTHER" id="PTHR20861:SF6">
    <property type="entry name" value="BETA-RIBOFURANOSYLPHENOL 5'-PHOSPHATE SYNTHASE"/>
    <property type="match status" value="1"/>
</dbReference>
<gene>
    <name evidence="4" type="ORF">DIT97_22665</name>
</gene>
<dbReference type="Proteomes" id="UP000263642">
    <property type="component" value="Unassembled WGS sequence"/>
</dbReference>
<dbReference type="InterPro" id="IPR014721">
    <property type="entry name" value="Ribsml_uS5_D2-typ_fold_subgr"/>
</dbReference>
<dbReference type="NCBIfam" id="TIGR00144">
    <property type="entry name" value="beta_RFAP_syn"/>
    <property type="match status" value="1"/>
</dbReference>
<dbReference type="EMBL" id="DQAY01000133">
    <property type="protein sequence ID" value="HCO25684.1"/>
    <property type="molecule type" value="Genomic_DNA"/>
</dbReference>
<dbReference type="GO" id="GO:0016301">
    <property type="term" value="F:kinase activity"/>
    <property type="evidence" value="ECO:0007669"/>
    <property type="project" value="UniProtKB-KW"/>
</dbReference>
<sequence>MKRLRSVYWKNSFQKRMLKHSHKTPFFTKPTQSETETVMSREVNITTGSRLHWGLLSLAPQVGREFGGIGLMVQEPQLKLAVTESAGNSDSVQGSPGSITKIRESLAAIRNTCPDLYRDRFYDLKLHSEIPQHCGFGSGTQLSLAVAQALASLSEETSLTSVELAQRVQRGARSALGIHGFTTGGFLVEGGKQTADEISPLVVRADFPEDWHILLVTPTNRAGISGYIEADAIQQLGPMPTATTEKLCRLALMQLAPAVQSHDFEEFTTGLTEFGHVVGEFFRPAQGGIFADPQMVELEQKLINRGVRGIAQTSWGPTLSIICQDAAMITSLVTECGYGKYCELRTVRPLNEGAQIQINGD</sequence>
<protein>
    <recommendedName>
        <fullName evidence="3">GHMP kinase N-terminal domain-containing protein</fullName>
    </recommendedName>
</protein>
<dbReference type="InterPro" id="IPR006204">
    <property type="entry name" value="GHMP_kinase_N_dom"/>
</dbReference>
<evidence type="ECO:0000313" key="4">
    <source>
        <dbReference type="EMBL" id="HCO25684.1"/>
    </source>
</evidence>
<evidence type="ECO:0000256" key="1">
    <source>
        <dbReference type="ARBA" id="ARBA00022679"/>
    </source>
</evidence>
<keyword evidence="1" id="KW-0808">Transferase</keyword>
<feature type="domain" description="GHMP kinase N-terminal" evidence="3">
    <location>
        <begin position="114"/>
        <end position="178"/>
    </location>
</feature>
<evidence type="ECO:0000259" key="3">
    <source>
        <dbReference type="Pfam" id="PF00288"/>
    </source>
</evidence>
<comment type="caution">
    <text evidence="4">The sequence shown here is derived from an EMBL/GenBank/DDBJ whole genome shotgun (WGS) entry which is preliminary data.</text>
</comment>
<proteinExistence type="predicted"/>
<dbReference type="InterPro" id="IPR004422">
    <property type="entry name" value="RFAP_synthase"/>
</dbReference>
<name>A0A3D3R9Z2_9PLAN</name>
<dbReference type="AlphaFoldDB" id="A0A3D3R9Z2"/>
<dbReference type="PANTHER" id="PTHR20861">
    <property type="entry name" value="HOMOSERINE/4-DIPHOSPHOCYTIDYL-2-C-METHYL-D-ERYTHRITOL KINASE"/>
    <property type="match status" value="1"/>
</dbReference>
<dbReference type="SUPFAM" id="SSF54211">
    <property type="entry name" value="Ribosomal protein S5 domain 2-like"/>
    <property type="match status" value="1"/>
</dbReference>
<keyword evidence="2" id="KW-0418">Kinase</keyword>